<feature type="region of interest" description="Disordered" evidence="1">
    <location>
        <begin position="1"/>
        <end position="77"/>
    </location>
</feature>
<gene>
    <name evidence="2" type="ORF">E2C01_050077</name>
</gene>
<reference evidence="2 3" key="1">
    <citation type="submission" date="2019-05" db="EMBL/GenBank/DDBJ databases">
        <title>Another draft genome of Portunus trituberculatus and its Hox gene families provides insights of decapod evolution.</title>
        <authorList>
            <person name="Jeong J.-H."/>
            <person name="Song I."/>
            <person name="Kim S."/>
            <person name="Choi T."/>
            <person name="Kim D."/>
            <person name="Ryu S."/>
            <person name="Kim W."/>
        </authorList>
    </citation>
    <scope>NUCLEOTIDE SEQUENCE [LARGE SCALE GENOMIC DNA]</scope>
    <source>
        <tissue evidence="2">Muscle</tissue>
    </source>
</reference>
<feature type="compositionally biased region" description="Polar residues" evidence="1">
    <location>
        <begin position="18"/>
        <end position="30"/>
    </location>
</feature>
<evidence type="ECO:0000313" key="3">
    <source>
        <dbReference type="Proteomes" id="UP000324222"/>
    </source>
</evidence>
<name>A0A5B7GHX7_PORTR</name>
<keyword evidence="3" id="KW-1185">Reference proteome</keyword>
<evidence type="ECO:0000256" key="1">
    <source>
        <dbReference type="SAM" id="MobiDB-lite"/>
    </source>
</evidence>
<protein>
    <submittedName>
        <fullName evidence="2">Uncharacterized protein</fullName>
    </submittedName>
</protein>
<evidence type="ECO:0000313" key="2">
    <source>
        <dbReference type="EMBL" id="MPC56124.1"/>
    </source>
</evidence>
<organism evidence="2 3">
    <name type="scientific">Portunus trituberculatus</name>
    <name type="common">Swimming crab</name>
    <name type="synonym">Neptunus trituberculatus</name>
    <dbReference type="NCBI Taxonomy" id="210409"/>
    <lineage>
        <taxon>Eukaryota</taxon>
        <taxon>Metazoa</taxon>
        <taxon>Ecdysozoa</taxon>
        <taxon>Arthropoda</taxon>
        <taxon>Crustacea</taxon>
        <taxon>Multicrustacea</taxon>
        <taxon>Malacostraca</taxon>
        <taxon>Eumalacostraca</taxon>
        <taxon>Eucarida</taxon>
        <taxon>Decapoda</taxon>
        <taxon>Pleocyemata</taxon>
        <taxon>Brachyura</taxon>
        <taxon>Eubrachyura</taxon>
        <taxon>Portunoidea</taxon>
        <taxon>Portunidae</taxon>
        <taxon>Portuninae</taxon>
        <taxon>Portunus</taxon>
    </lineage>
</organism>
<proteinExistence type="predicted"/>
<feature type="compositionally biased region" description="Gly residues" evidence="1">
    <location>
        <begin position="1"/>
        <end position="11"/>
    </location>
</feature>
<dbReference type="Proteomes" id="UP000324222">
    <property type="component" value="Unassembled WGS sequence"/>
</dbReference>
<dbReference type="EMBL" id="VSRR010013712">
    <property type="protein sequence ID" value="MPC56124.1"/>
    <property type="molecule type" value="Genomic_DNA"/>
</dbReference>
<accession>A0A5B7GHX7</accession>
<feature type="compositionally biased region" description="Basic and acidic residues" evidence="1">
    <location>
        <begin position="60"/>
        <end position="77"/>
    </location>
</feature>
<comment type="caution">
    <text evidence="2">The sequence shown here is derived from an EMBL/GenBank/DDBJ whole genome shotgun (WGS) entry which is preliminary data.</text>
</comment>
<sequence length="77" mass="8319">MSTGKTKGGQGGEERAQHGNTQDAKSSVNLLCNAAESCHLPRSSNPENPPHQHSFTRRGRPSDAEPHEAKATRQEKS</sequence>
<dbReference type="AlphaFoldDB" id="A0A5B7GHX7"/>